<gene>
    <name evidence="2" type="ORF">SAMN05216266_10779</name>
</gene>
<dbReference type="Proteomes" id="UP000243799">
    <property type="component" value="Unassembled WGS sequence"/>
</dbReference>
<dbReference type="OrthoDB" id="5196292at2"/>
<dbReference type="AlphaFoldDB" id="A0A1I0ZKK1"/>
<name>A0A1I0ZKK1_9PSEU</name>
<dbReference type="RefSeq" id="WP_091673393.1">
    <property type="nucleotide sequence ID" value="NZ_FOKG01000007.1"/>
</dbReference>
<keyword evidence="3" id="KW-1185">Reference proteome</keyword>
<feature type="signal peptide" evidence="1">
    <location>
        <begin position="1"/>
        <end position="32"/>
    </location>
</feature>
<organism evidence="2 3">
    <name type="scientific">Amycolatopsis marina</name>
    <dbReference type="NCBI Taxonomy" id="490629"/>
    <lineage>
        <taxon>Bacteria</taxon>
        <taxon>Bacillati</taxon>
        <taxon>Actinomycetota</taxon>
        <taxon>Actinomycetes</taxon>
        <taxon>Pseudonocardiales</taxon>
        <taxon>Pseudonocardiaceae</taxon>
        <taxon>Amycolatopsis</taxon>
    </lineage>
</organism>
<protein>
    <submittedName>
        <fullName evidence="2">Peptidase inhibitor family I36</fullName>
    </submittedName>
</protein>
<dbReference type="EMBL" id="FOKG01000007">
    <property type="protein sequence ID" value="SFB26174.1"/>
    <property type="molecule type" value="Genomic_DNA"/>
</dbReference>
<proteinExistence type="predicted"/>
<sequence>MKQHTKSLRHRLPCVIVLTALTLLTGTGLASAQQQEPQGTPPGMDCAQGEFCMWSEEFHSGEIARHDLRNTNPEECVALPEEMDAKSFVNRTDRYVTVYQDRDCATEGDFSTYPGDGTFVPQAPFAVRAIQIWD</sequence>
<dbReference type="STRING" id="490629.SAMN05216266_10779"/>
<keyword evidence="1" id="KW-0732">Signal</keyword>
<accession>A0A1I0ZKK1</accession>
<dbReference type="Pfam" id="PF03995">
    <property type="entry name" value="Inhibitor_I36"/>
    <property type="match status" value="1"/>
</dbReference>
<evidence type="ECO:0000313" key="3">
    <source>
        <dbReference type="Proteomes" id="UP000243799"/>
    </source>
</evidence>
<evidence type="ECO:0000313" key="2">
    <source>
        <dbReference type="EMBL" id="SFB26174.1"/>
    </source>
</evidence>
<evidence type="ECO:0000256" key="1">
    <source>
        <dbReference type="SAM" id="SignalP"/>
    </source>
</evidence>
<feature type="chain" id="PRO_5017251000" evidence="1">
    <location>
        <begin position="33"/>
        <end position="134"/>
    </location>
</feature>
<reference evidence="3" key="1">
    <citation type="submission" date="2016-10" db="EMBL/GenBank/DDBJ databases">
        <authorList>
            <person name="Varghese N."/>
            <person name="Submissions S."/>
        </authorList>
    </citation>
    <scope>NUCLEOTIDE SEQUENCE [LARGE SCALE GENOMIC DNA]</scope>
    <source>
        <strain evidence="3">CGMCC 4.3568</strain>
    </source>
</reference>